<dbReference type="Proteomes" id="UP000195101">
    <property type="component" value="Unassembled WGS sequence"/>
</dbReference>
<feature type="region of interest" description="Disordered" evidence="1">
    <location>
        <begin position="1"/>
        <end position="21"/>
    </location>
</feature>
<comment type="caution">
    <text evidence="3">The sequence shown here is derived from an EMBL/GenBank/DDBJ whole genome shotgun (WGS) entry which is preliminary data.</text>
</comment>
<dbReference type="InterPro" id="IPR017927">
    <property type="entry name" value="FAD-bd_FR_type"/>
</dbReference>
<evidence type="ECO:0000313" key="3">
    <source>
        <dbReference type="EMBL" id="OUE27020.1"/>
    </source>
</evidence>
<name>A0A251YRZ6_9MICO</name>
<accession>A0A251YRZ6</accession>
<dbReference type="OrthoDB" id="9814826at2"/>
<feature type="domain" description="FAD-binding FR-type" evidence="2">
    <location>
        <begin position="24"/>
        <end position="155"/>
    </location>
</feature>
<dbReference type="EMBL" id="MDJZ01000005">
    <property type="protein sequence ID" value="OUE27020.1"/>
    <property type="molecule type" value="Genomic_DNA"/>
</dbReference>
<dbReference type="CDD" id="cd06193">
    <property type="entry name" value="siderophore_interacting"/>
    <property type="match status" value="1"/>
</dbReference>
<keyword evidence="4" id="KW-1185">Reference proteome</keyword>
<dbReference type="Pfam" id="PF04954">
    <property type="entry name" value="SIP"/>
    <property type="match status" value="1"/>
</dbReference>
<dbReference type="PANTHER" id="PTHR30157:SF0">
    <property type="entry name" value="NADPH-DEPENDENT FERRIC-CHELATE REDUCTASE"/>
    <property type="match status" value="1"/>
</dbReference>
<dbReference type="InterPro" id="IPR017938">
    <property type="entry name" value="Riboflavin_synthase-like_b-brl"/>
</dbReference>
<evidence type="ECO:0000259" key="2">
    <source>
        <dbReference type="PROSITE" id="PS51384"/>
    </source>
</evidence>
<protein>
    <submittedName>
        <fullName evidence="3">Vibriobactin utilization protein ViuB</fullName>
    </submittedName>
</protein>
<dbReference type="GO" id="GO:0016491">
    <property type="term" value="F:oxidoreductase activity"/>
    <property type="evidence" value="ECO:0007669"/>
    <property type="project" value="InterPro"/>
</dbReference>
<evidence type="ECO:0000256" key="1">
    <source>
        <dbReference type="SAM" id="MobiDB-lite"/>
    </source>
</evidence>
<sequence length="299" mass="31216">MTDSAAPAALPVPPSADRPVRAPRAQHVLEVIRTELLTPHLVRVHLGGEGTRTLLEQAVPERLASTDAYVKLMLPQPGSGVVPPFDLPALRAALPSEALPAVRTYTLRHADPVAGTAAIDFVVHGDDGLAGPWAARARPGDLLAASGPGGLFRPSDDPGVARLLIGDDSAVPAIAAALAAMPADARGVALLEVGGPDDELGLEHPAGVEVRRIHRSRVPGAVPGALLVDAVRGLARPGGEVEVFAHGERGAMKELRAILQDGWGIDRRALSLSAYWALGRAEDRFQAEKREPVGAIFAE</sequence>
<dbReference type="Gene3D" id="2.40.30.10">
    <property type="entry name" value="Translation factors"/>
    <property type="match status" value="1"/>
</dbReference>
<proteinExistence type="predicted"/>
<organism evidence="3 4">
    <name type="scientific">Clavibacter michiganensis</name>
    <dbReference type="NCBI Taxonomy" id="28447"/>
    <lineage>
        <taxon>Bacteria</taxon>
        <taxon>Bacillati</taxon>
        <taxon>Actinomycetota</taxon>
        <taxon>Actinomycetes</taxon>
        <taxon>Micrococcales</taxon>
        <taxon>Microbacteriaceae</taxon>
        <taxon>Clavibacter</taxon>
    </lineage>
</organism>
<dbReference type="SUPFAM" id="SSF63380">
    <property type="entry name" value="Riboflavin synthase domain-like"/>
    <property type="match status" value="1"/>
</dbReference>
<dbReference type="RefSeq" id="WP_086513655.1">
    <property type="nucleotide sequence ID" value="NZ_MDJZ01000005.1"/>
</dbReference>
<reference evidence="3 4" key="1">
    <citation type="submission" date="2016-08" db="EMBL/GenBank/DDBJ databases">
        <title>Genome sequence of Clavibacter michiganensis spp strain CFBP8019.</title>
        <authorList>
            <person name="Thapa S.P."/>
            <person name="Coaker G."/>
            <person name="Jacques M.-A."/>
        </authorList>
    </citation>
    <scope>NUCLEOTIDE SEQUENCE [LARGE SCALE GENOMIC DNA]</scope>
    <source>
        <strain evidence="3">CFBP8019</strain>
    </source>
</reference>
<dbReference type="PANTHER" id="PTHR30157">
    <property type="entry name" value="FERRIC REDUCTASE, NADPH-DEPENDENT"/>
    <property type="match status" value="1"/>
</dbReference>
<dbReference type="AlphaFoldDB" id="A0A251YRZ6"/>
<dbReference type="InterPro" id="IPR013113">
    <property type="entry name" value="SIP_FAD-bd"/>
</dbReference>
<gene>
    <name evidence="3" type="primary">viuB_1</name>
    <name evidence="3" type="ORF">BFL37_02780</name>
</gene>
<dbReference type="Pfam" id="PF08021">
    <property type="entry name" value="FAD_binding_9"/>
    <property type="match status" value="1"/>
</dbReference>
<dbReference type="PROSITE" id="PS51384">
    <property type="entry name" value="FAD_FR"/>
    <property type="match status" value="1"/>
</dbReference>
<dbReference type="Gene3D" id="3.40.50.80">
    <property type="entry name" value="Nucleotide-binding domain of ferredoxin-NADP reductase (FNR) module"/>
    <property type="match status" value="1"/>
</dbReference>
<dbReference type="InterPro" id="IPR007037">
    <property type="entry name" value="SIP_rossman_dom"/>
</dbReference>
<evidence type="ECO:0000313" key="4">
    <source>
        <dbReference type="Proteomes" id="UP000195101"/>
    </source>
</evidence>
<dbReference type="InterPro" id="IPR039374">
    <property type="entry name" value="SIP_fam"/>
</dbReference>
<dbReference type="InterPro" id="IPR039261">
    <property type="entry name" value="FNR_nucleotide-bd"/>
</dbReference>